<organism evidence="1 2">
    <name type="scientific">Salix purpurea</name>
    <name type="common">Purple osier willow</name>
    <dbReference type="NCBI Taxonomy" id="77065"/>
    <lineage>
        <taxon>Eukaryota</taxon>
        <taxon>Viridiplantae</taxon>
        <taxon>Streptophyta</taxon>
        <taxon>Embryophyta</taxon>
        <taxon>Tracheophyta</taxon>
        <taxon>Spermatophyta</taxon>
        <taxon>Magnoliopsida</taxon>
        <taxon>eudicotyledons</taxon>
        <taxon>Gunneridae</taxon>
        <taxon>Pentapetalae</taxon>
        <taxon>rosids</taxon>
        <taxon>fabids</taxon>
        <taxon>Malpighiales</taxon>
        <taxon>Salicaceae</taxon>
        <taxon>Saliceae</taxon>
        <taxon>Salix</taxon>
    </lineage>
</organism>
<evidence type="ECO:0000313" key="2">
    <source>
        <dbReference type="Proteomes" id="UP001151532"/>
    </source>
</evidence>
<name>A0A9Q0THM3_SALPP</name>
<reference evidence="1" key="1">
    <citation type="submission" date="2022-11" db="EMBL/GenBank/DDBJ databases">
        <authorList>
            <person name="Hyden B.L."/>
            <person name="Feng K."/>
            <person name="Yates T."/>
            <person name="Jawdy S."/>
            <person name="Smart L.B."/>
            <person name="Muchero W."/>
        </authorList>
    </citation>
    <scope>NUCLEOTIDE SEQUENCE</scope>
    <source>
        <tissue evidence="1">Shoot tip</tissue>
    </source>
</reference>
<reference evidence="1" key="2">
    <citation type="journal article" date="2023" name="Int. J. Mol. Sci.">
        <title>De Novo Assembly and Annotation of 11 Diverse Shrub Willow (Salix) Genomes Reveals Novel Gene Organization in Sex-Linked Regions.</title>
        <authorList>
            <person name="Hyden B."/>
            <person name="Feng K."/>
            <person name="Yates T.B."/>
            <person name="Jawdy S."/>
            <person name="Cereghino C."/>
            <person name="Smart L.B."/>
            <person name="Muchero W."/>
        </authorList>
    </citation>
    <scope>NUCLEOTIDE SEQUENCE</scope>
    <source>
        <tissue evidence="1">Shoot tip</tissue>
    </source>
</reference>
<gene>
    <name evidence="1" type="ORF">OIU79_008097</name>
</gene>
<evidence type="ECO:0000313" key="1">
    <source>
        <dbReference type="EMBL" id="KAJ6711802.1"/>
    </source>
</evidence>
<proteinExistence type="predicted"/>
<dbReference type="Proteomes" id="UP001151532">
    <property type="component" value="Chromosome 1"/>
</dbReference>
<sequence>MRGKSKGLLVRAFILGSHRSSMNSFSRRLHENLISNPTKTSHPTEISLQLHHKISLLNSFSATLPKNPLLLLR</sequence>
<accession>A0A9Q0THM3</accession>
<dbReference type="AlphaFoldDB" id="A0A9Q0THM3"/>
<dbReference type="OrthoDB" id="2121326at2759"/>
<comment type="caution">
    <text evidence="1">The sequence shown here is derived from an EMBL/GenBank/DDBJ whole genome shotgun (WGS) entry which is preliminary data.</text>
</comment>
<protein>
    <submittedName>
        <fullName evidence="1">Uncharacterized protein</fullName>
    </submittedName>
</protein>
<keyword evidence="2" id="KW-1185">Reference proteome</keyword>
<dbReference type="EMBL" id="JAPFFK010000015">
    <property type="protein sequence ID" value="KAJ6711802.1"/>
    <property type="molecule type" value="Genomic_DNA"/>
</dbReference>